<dbReference type="Gene3D" id="3.40.50.1000">
    <property type="entry name" value="HAD superfamily/HAD-like"/>
    <property type="match status" value="1"/>
</dbReference>
<dbReference type="SUPFAM" id="SSF56784">
    <property type="entry name" value="HAD-like"/>
    <property type="match status" value="1"/>
</dbReference>
<gene>
    <name evidence="1" type="primary">ybiV</name>
    <name evidence="1" type="ORF">LMG032447_00093</name>
</gene>
<dbReference type="EC" id="3.1.3.23" evidence="1"/>
<dbReference type="PANTHER" id="PTHR10000:SF53">
    <property type="entry name" value="5-AMINO-6-(5-PHOSPHO-D-RIBITYLAMINO)URACIL PHOSPHATASE YBJI-RELATED"/>
    <property type="match status" value="1"/>
</dbReference>
<dbReference type="Proteomes" id="UP000838102">
    <property type="component" value="Unassembled WGS sequence"/>
</dbReference>
<proteinExistence type="predicted"/>
<name>A0ABN8HB51_9LACO</name>
<reference evidence="1" key="1">
    <citation type="submission" date="2022-03" db="EMBL/GenBank/DDBJ databases">
        <authorList>
            <person name="Hettiarachchi G."/>
        </authorList>
    </citation>
    <scope>NUCLEOTIDE SEQUENCE</scope>
    <source>
        <strain evidence="1">LMG 32447</strain>
    </source>
</reference>
<dbReference type="PANTHER" id="PTHR10000">
    <property type="entry name" value="PHOSPHOSERINE PHOSPHATASE"/>
    <property type="match status" value="1"/>
</dbReference>
<comment type="caution">
    <text evidence="1">The sequence shown here is derived from an EMBL/GenBank/DDBJ whole genome shotgun (WGS) entry which is preliminary data.</text>
</comment>
<dbReference type="Gene3D" id="3.30.1240.10">
    <property type="match status" value="1"/>
</dbReference>
<dbReference type="GO" id="GO:0050308">
    <property type="term" value="F:sugar-phosphatase activity"/>
    <property type="evidence" value="ECO:0007669"/>
    <property type="project" value="UniProtKB-EC"/>
</dbReference>
<dbReference type="EMBL" id="CAKOEU010000001">
    <property type="protein sequence ID" value="CAH1850242.1"/>
    <property type="molecule type" value="Genomic_DNA"/>
</dbReference>
<dbReference type="RefSeq" id="WP_248705562.1">
    <property type="nucleotide sequence ID" value="NZ_CAKOET010000001.1"/>
</dbReference>
<organism evidence="1 2">
    <name type="scientific">Convivina praedatoris</name>
    <dbReference type="NCBI Taxonomy" id="2880963"/>
    <lineage>
        <taxon>Bacteria</taxon>
        <taxon>Bacillati</taxon>
        <taxon>Bacillota</taxon>
        <taxon>Bacilli</taxon>
        <taxon>Lactobacillales</taxon>
        <taxon>Lactobacillaceae</taxon>
        <taxon>Convivina</taxon>
    </lineage>
</organism>
<dbReference type="InterPro" id="IPR006379">
    <property type="entry name" value="HAD-SF_hydro_IIB"/>
</dbReference>
<dbReference type="InterPro" id="IPR036412">
    <property type="entry name" value="HAD-like_sf"/>
</dbReference>
<dbReference type="InterPro" id="IPR023214">
    <property type="entry name" value="HAD_sf"/>
</dbReference>
<keyword evidence="2" id="KW-1185">Reference proteome</keyword>
<dbReference type="NCBIfam" id="TIGR01484">
    <property type="entry name" value="HAD-SF-IIB"/>
    <property type="match status" value="1"/>
</dbReference>
<accession>A0ABN8HB51</accession>
<evidence type="ECO:0000313" key="1">
    <source>
        <dbReference type="EMBL" id="CAH1850242.1"/>
    </source>
</evidence>
<protein>
    <submittedName>
        <fullName evidence="1">Sugar phosphatase YbiV</fullName>
        <ecNumber evidence="1">3.1.3.23</ecNumber>
    </submittedName>
</protein>
<keyword evidence="1" id="KW-0378">Hydrolase</keyword>
<dbReference type="Pfam" id="PF08282">
    <property type="entry name" value="Hydrolase_3"/>
    <property type="match status" value="1"/>
</dbReference>
<sequence length="272" mass="30031">MAIKLIATDLDATFLHDDKHFDEALFTQVLKTLKEQGIQFVIATGNHPDKVARYFKNFLGQYQLIANNGAQIIVDGHLEAVAAIPPQVFAPLSQLAHTYRHDIRMGMVFTGQSESYMLTDQTQIGDSLTTARGYFQNLKVIDDVAEIKQPIAKITIEIPVKEHVFMADVRHLLGNQVHVTTSGYGSVDIVNSQVNKGAALTKLAEIWKINPQDMMAFGDGLNDAEMLNYVGQPIAMPNSDSLLLERGYPQALVDNNHDGVLKTIVAQLSESN</sequence>
<dbReference type="PROSITE" id="PS01229">
    <property type="entry name" value="COF_2"/>
    <property type="match status" value="1"/>
</dbReference>
<evidence type="ECO:0000313" key="2">
    <source>
        <dbReference type="Proteomes" id="UP000838102"/>
    </source>
</evidence>